<dbReference type="SUPFAM" id="SSF53756">
    <property type="entry name" value="UDP-Glycosyltransferase/glycogen phosphorylase"/>
    <property type="match status" value="2"/>
</dbReference>
<dbReference type="Gene3D" id="3.40.50.2000">
    <property type="entry name" value="Glycogen Phosphorylase B"/>
    <property type="match status" value="1"/>
</dbReference>
<evidence type="ECO:0000256" key="5">
    <source>
        <dbReference type="ARBA" id="ARBA00022944"/>
    </source>
</evidence>
<evidence type="ECO:0000256" key="6">
    <source>
        <dbReference type="ARBA" id="ARBA00023136"/>
    </source>
</evidence>
<dbReference type="GO" id="GO:0005886">
    <property type="term" value="C:plasma membrane"/>
    <property type="evidence" value="ECO:0007669"/>
    <property type="project" value="UniProtKB-SubCell"/>
</dbReference>
<dbReference type="PANTHER" id="PTHR37316">
    <property type="entry name" value="TEICHOIC ACID GLYCEROL-PHOSPHATE PRIMASE"/>
    <property type="match status" value="1"/>
</dbReference>
<name>A0A9X4P8Z4_9LACT</name>
<evidence type="ECO:0000256" key="1">
    <source>
        <dbReference type="ARBA" id="ARBA00004202"/>
    </source>
</evidence>
<dbReference type="Gene3D" id="3.40.50.12580">
    <property type="match status" value="1"/>
</dbReference>
<dbReference type="InterPro" id="IPR051612">
    <property type="entry name" value="Teichoic_Acid_Biosynth"/>
</dbReference>
<gene>
    <name evidence="8" type="ORF">NF708_05375</name>
</gene>
<evidence type="ECO:0000313" key="9">
    <source>
        <dbReference type="Proteomes" id="UP001153203"/>
    </source>
</evidence>
<dbReference type="InterPro" id="IPR043149">
    <property type="entry name" value="TagF_N"/>
</dbReference>
<feature type="domain" description="Glycosyl transferase family 1" evidence="7">
    <location>
        <begin position="1391"/>
        <end position="1538"/>
    </location>
</feature>
<dbReference type="RefSeq" id="WP_279364462.1">
    <property type="nucleotide sequence ID" value="NZ_JAMWGC010000002.1"/>
</dbReference>
<evidence type="ECO:0000256" key="4">
    <source>
        <dbReference type="ARBA" id="ARBA00022679"/>
    </source>
</evidence>
<dbReference type="Proteomes" id="UP001153203">
    <property type="component" value="Unassembled WGS sequence"/>
</dbReference>
<dbReference type="InterPro" id="IPR043148">
    <property type="entry name" value="TagF_C"/>
</dbReference>
<evidence type="ECO:0000313" key="8">
    <source>
        <dbReference type="EMBL" id="MDG6193435.1"/>
    </source>
</evidence>
<dbReference type="GO" id="GO:0016757">
    <property type="term" value="F:glycosyltransferase activity"/>
    <property type="evidence" value="ECO:0007669"/>
    <property type="project" value="InterPro"/>
</dbReference>
<dbReference type="EMBL" id="JAMWGI010000002">
    <property type="protein sequence ID" value="MDG6193435.1"/>
    <property type="molecule type" value="Genomic_DNA"/>
</dbReference>
<dbReference type="InterPro" id="IPR007554">
    <property type="entry name" value="Glycerophosphate_synth"/>
</dbReference>
<keyword evidence="6" id="KW-0472">Membrane</keyword>
<keyword evidence="5" id="KW-0777">Teichoic acid biosynthesis</keyword>
<evidence type="ECO:0000256" key="2">
    <source>
        <dbReference type="ARBA" id="ARBA00010488"/>
    </source>
</evidence>
<keyword evidence="4" id="KW-0808">Transferase</keyword>
<dbReference type="Pfam" id="PF04464">
    <property type="entry name" value="Glyphos_transf"/>
    <property type="match status" value="1"/>
</dbReference>
<dbReference type="GO" id="GO:0019350">
    <property type="term" value="P:teichoic acid biosynthetic process"/>
    <property type="evidence" value="ECO:0007669"/>
    <property type="project" value="UniProtKB-KW"/>
</dbReference>
<reference evidence="8" key="1">
    <citation type="submission" date="2022-06" db="EMBL/GenBank/DDBJ databases">
        <title>Lactococcus from bovine mastitis in China.</title>
        <authorList>
            <person name="Lin Y."/>
            <person name="Han B."/>
        </authorList>
    </citation>
    <scope>NUCLEOTIDE SEQUENCE</scope>
    <source>
        <strain evidence="8">Hebei-B-39</strain>
    </source>
</reference>
<accession>A0A9X4P8Z4</accession>
<dbReference type="Gene3D" id="3.40.50.11820">
    <property type="match status" value="1"/>
</dbReference>
<proteinExistence type="inferred from homology"/>
<sequence length="1565" mass="183537">MMTVRSKIRQHISKENRMKLKKCLFIKENTPVNKYIIESIIKKSDILYIAFKDKINIDEFILMLDKTNDQISIQFDVNNNVLSFDPKVFESIKAGKHRLRILFNNHSYPIQMGDSVDKKIVVSEDATLYSNINSNLTVALKIHEFFIEKYSKECTKQLANNEQARVREYYASKYDDSPIKDNVILYEVRDGTSFTDSPRSIFNYLISHPDFADFEHIISYDKNHLQDFPKDLQCFSNVKLVERESFEYLDALLSAKYLFNNSTFHSYFTKREGQVYINTWHGTPLKHMGDAYVQDMMNPSNVRRNFLMADFILSPNSFTSRVFLEDYKLNYLWDGVILENGLPRNELSQYNSKNDIILELLNYGLKINKELDTYIYMPTWQGKNVNDANNTIESYSVLIEEIVKKKNHKYNFLIKVHPFLYDKAKKDVNLSKYLIPNFYDSNEIFKISNALVTDYSSVFFDYLVTKKPIIFYNWDSEFYRNDRGSYFEESDLPGSSIKNISSLLEVLENVSFIPEDFKQNYRRFQEEFVFHDDEKMLEEYVEAIFNNRFEHLKVVQPLQGKKKLLFHAGALMDNGITSSFINLVNQIDKEKYDITVFLHDSNNLEVQNNWKKLPTHVRKMFKPGLPIYKFEENVHDRYLKNETPKSNIDRFFPEAGYKREVSRLFGNSQFDVSIDFSGYSYFWAKYMVAVDAETKICYMHNDLYAETNRKVDGKYPLRKDLLGMFSLYSKFDYLASVSEALMEVNREKLSYYISNEQMIYIENSINIEHILHAPKDKFSAIEIRKDKREYLKDKEILISIYSTLDDLENDRSYSFIVQATDVIRSLSSTTFCQNPYTYITVNNQPLGWVEQSSFGDSKLGIKLKERAVKAEGKFKVSQGYLFEGVEERVFNKSFKREFIKNEKVEIHSIFNFFNTEYYQIKFENKMYLTNSKNITVTELASKEFCNEYFYYPSVIESFGNHAKIPSGGEEVTIYKDKTLKDNKKIIFNLPIFYQVEDIQFIKNGYYAKIKNDKKVYGWISINDIKFDTEFYPSTLKTELISCSRDSLITFDIYNDKYILKDSEDKEVKISRTKIQNGNYLGQIYTNKGIQHEFYIENSLYYLSDEHEYFSLWNFKNYRIILDIAIKGIKGEIFYLKPGDYIFVLRKRMKSGVKVIDALYKEQFISFIENSDFVFSTEDSSYLSHIVSKTSFSSFVTLKGNDSIWDLPYDKTLGSTRVGKTEMFKNIAFLTKNKYVTYLGTTYVDLYFRDNYLGVVNVDKTNVTSYSIYKECLSNKDENIIEEILSYNDRVESSSNNFNSSSKFYITEKEFSGLVVPKKKEAEVYKNKEAVIEDVSEKLKLPEQLFSSKILTFSHAKYFSIEIGEEKYLICIDDVKVLESNYLVDLPKDIRKKINPDDIVFTTMGRLSPEKNQLSLLKATKMLIDSGRNIKVLVLGKGPLEEELKAQIKKLKLENNFFLAGQFEYPFNLVRQSDFFVLPSIWEGQPMVLLETLVLGKKIVSSNLKQSVHVLEEGQLGLIANGNDSEALSISLRDILDKEMKFKYFDGLEYNKSALEQFYKYINMEK</sequence>
<evidence type="ECO:0000256" key="3">
    <source>
        <dbReference type="ARBA" id="ARBA00022475"/>
    </source>
</evidence>
<comment type="caution">
    <text evidence="8">The sequence shown here is derived from an EMBL/GenBank/DDBJ whole genome shotgun (WGS) entry which is preliminary data.</text>
</comment>
<dbReference type="PANTHER" id="PTHR37316:SF3">
    <property type="entry name" value="TEICHOIC ACID GLYCEROL-PHOSPHATE TRANSFERASE"/>
    <property type="match status" value="1"/>
</dbReference>
<protein>
    <submittedName>
        <fullName evidence="8">CDP-glycerol glycerophosphotransferase family protein</fullName>
    </submittedName>
</protein>
<dbReference type="GO" id="GO:0047355">
    <property type="term" value="F:CDP-glycerol glycerophosphotransferase activity"/>
    <property type="evidence" value="ECO:0007669"/>
    <property type="project" value="InterPro"/>
</dbReference>
<dbReference type="Pfam" id="PF00534">
    <property type="entry name" value="Glycos_transf_1"/>
    <property type="match status" value="1"/>
</dbReference>
<comment type="subcellular location">
    <subcellularLocation>
        <location evidence="1">Cell membrane</location>
        <topology evidence="1">Peripheral membrane protein</topology>
    </subcellularLocation>
</comment>
<evidence type="ECO:0000259" key="7">
    <source>
        <dbReference type="Pfam" id="PF00534"/>
    </source>
</evidence>
<organism evidence="8 9">
    <name type="scientific">Lactococcus formosensis</name>
    <dbReference type="NCBI Taxonomy" id="1281486"/>
    <lineage>
        <taxon>Bacteria</taxon>
        <taxon>Bacillati</taxon>
        <taxon>Bacillota</taxon>
        <taxon>Bacilli</taxon>
        <taxon>Lactobacillales</taxon>
        <taxon>Streptococcaceae</taxon>
        <taxon>Lactococcus</taxon>
    </lineage>
</organism>
<dbReference type="InterPro" id="IPR001296">
    <property type="entry name" value="Glyco_trans_1"/>
</dbReference>
<comment type="similarity">
    <text evidence="2">Belongs to the CDP-glycerol glycerophosphotransferase family.</text>
</comment>
<keyword evidence="3" id="KW-1003">Cell membrane</keyword>